<sequence length="87" mass="9772">MVRSKKLFFALALVSAIPLALSFSILVSYLLAIFILTTNKIPPGQGILFNAINEPYYVSVKVTPITRILCYLLGVVSSIKILRRFRR</sequence>
<dbReference type="RefSeq" id="WP_011012033.1">
    <property type="nucleotide sequence ID" value="NC_003413.1"/>
</dbReference>
<name>A0A5C0XN53_PYRFU</name>
<evidence type="ECO:0000313" key="3">
    <source>
        <dbReference type="Proteomes" id="UP000324354"/>
    </source>
</evidence>
<dbReference type="Proteomes" id="UP000324354">
    <property type="component" value="Chromosome"/>
</dbReference>
<keyword evidence="1" id="KW-1133">Transmembrane helix</keyword>
<gene>
    <name evidence="2" type="ORF">PFDSM3638_04490</name>
</gene>
<feature type="transmembrane region" description="Helical" evidence="1">
    <location>
        <begin position="7"/>
        <end position="36"/>
    </location>
</feature>
<dbReference type="EMBL" id="CP023154">
    <property type="protein sequence ID" value="QEK78566.1"/>
    <property type="molecule type" value="Genomic_DNA"/>
</dbReference>
<keyword evidence="1" id="KW-0812">Transmembrane</keyword>
<dbReference type="AlphaFoldDB" id="A0A5C0XN53"/>
<accession>A0A5C0XN53</accession>
<keyword evidence="1" id="KW-0472">Membrane</keyword>
<feature type="transmembrane region" description="Helical" evidence="1">
    <location>
        <begin position="56"/>
        <end position="82"/>
    </location>
</feature>
<dbReference type="GeneID" id="41712706"/>
<proteinExistence type="predicted"/>
<evidence type="ECO:0000313" key="2">
    <source>
        <dbReference type="EMBL" id="QEK78566.1"/>
    </source>
</evidence>
<dbReference type="GeneID" id="13301497"/>
<evidence type="ECO:0000256" key="1">
    <source>
        <dbReference type="SAM" id="Phobius"/>
    </source>
</evidence>
<organism evidence="2 3">
    <name type="scientific">Pyrococcus furiosus (strain ATCC 43587 / DSM 3638 / JCM 8422 / Vc1)</name>
    <dbReference type="NCBI Taxonomy" id="186497"/>
    <lineage>
        <taxon>Archaea</taxon>
        <taxon>Methanobacteriati</taxon>
        <taxon>Methanobacteriota</taxon>
        <taxon>Thermococci</taxon>
        <taxon>Thermococcales</taxon>
        <taxon>Thermococcaceae</taxon>
        <taxon>Pyrococcus</taxon>
    </lineage>
</organism>
<reference evidence="2 3" key="1">
    <citation type="submission" date="2017-08" db="EMBL/GenBank/DDBJ databases">
        <title>Resequencing and Reannotation of the genome of Pyrococcus furiosus type strain DSM3638.</title>
        <authorList>
            <person name="Reichelt R.M."/>
            <person name="Bunk B."/>
        </authorList>
    </citation>
    <scope>NUCLEOTIDE SEQUENCE [LARGE SCALE GENOMIC DNA]</scope>
    <source>
        <strain evidence="2 3">DSM 3638</strain>
    </source>
</reference>
<protein>
    <submittedName>
        <fullName evidence="2">Uncharacterized protein</fullName>
    </submittedName>
</protein>